<dbReference type="Gene3D" id="3.40.640.10">
    <property type="entry name" value="Type I PLP-dependent aspartate aminotransferase-like (Major domain)"/>
    <property type="match status" value="1"/>
</dbReference>
<dbReference type="InterPro" id="IPR015424">
    <property type="entry name" value="PyrdxlP-dep_Trfase"/>
</dbReference>
<dbReference type="InterPro" id="IPR051798">
    <property type="entry name" value="Class-II_PLP-Dep_Aminotrans"/>
</dbReference>
<dbReference type="InterPro" id="IPR004839">
    <property type="entry name" value="Aminotransferase_I/II_large"/>
</dbReference>
<evidence type="ECO:0000259" key="6">
    <source>
        <dbReference type="Pfam" id="PF00155"/>
    </source>
</evidence>
<dbReference type="EC" id="4.4.1.13" evidence="2"/>
<gene>
    <name evidence="7" type="ORF">SAMN05216565_11925</name>
</gene>
<accession>A0A1H0WYA7</accession>
<evidence type="ECO:0000256" key="1">
    <source>
        <dbReference type="ARBA" id="ARBA00001933"/>
    </source>
</evidence>
<name>A0A1H0WYA7_9BACI</name>
<protein>
    <recommendedName>
        <fullName evidence="2">cysteine-S-conjugate beta-lyase</fullName>
        <ecNumber evidence="2">4.4.1.13</ecNumber>
    </recommendedName>
</protein>
<dbReference type="AlphaFoldDB" id="A0A1H0WYA7"/>
<sequence length="389" mass="43847">MYQPSFHNVIERRGTNSAKWDLTEKLFGDSEVLPMWVADMDFMAPEPVLSAIKDRLDHGIFGYNVIPQSLPDSICGWLKKRHGWEINNQWVTYSPGVVTAMAMAISAFTNPGDKILTLTPVYQPFFHVVERNGRQLVTIENKLIDNHYEIDFEQLEQVLTPDIKMFLLCNPHNPGGTVWSKKDLQRLGELCVTNGTLLLSDDIHSDILVGSTPYTPVASISEEISQQTITFIAPTKTFNLAGLQASAVIIPNRRLKVKFDHHQINQGLFGLNTFGMVGMEAAYLHGEEWLENFLAYIKENISRLKEFLESELPSINMIEPDATYLVWLDCRKLGLSDKELAKALMQKGKIGLEPGPKYGPGGEGFVRINLGCPRETLEEGLIRLKRAFQ</sequence>
<proteinExistence type="inferred from homology"/>
<organism evidence="7 8">
    <name type="scientific">Litchfieldia salsa</name>
    <dbReference type="NCBI Taxonomy" id="930152"/>
    <lineage>
        <taxon>Bacteria</taxon>
        <taxon>Bacillati</taxon>
        <taxon>Bacillota</taxon>
        <taxon>Bacilli</taxon>
        <taxon>Bacillales</taxon>
        <taxon>Bacillaceae</taxon>
        <taxon>Litchfieldia</taxon>
    </lineage>
</organism>
<dbReference type="InterPro" id="IPR027619">
    <property type="entry name" value="C-S_lyase_PatB-like"/>
</dbReference>
<dbReference type="InterPro" id="IPR015421">
    <property type="entry name" value="PyrdxlP-dep_Trfase_major"/>
</dbReference>
<evidence type="ECO:0000256" key="4">
    <source>
        <dbReference type="ARBA" id="ARBA00023239"/>
    </source>
</evidence>
<dbReference type="InterPro" id="IPR015422">
    <property type="entry name" value="PyrdxlP-dep_Trfase_small"/>
</dbReference>
<dbReference type="STRING" id="930152.SAMN05216565_11925"/>
<dbReference type="Proteomes" id="UP000199159">
    <property type="component" value="Unassembled WGS sequence"/>
</dbReference>
<dbReference type="EMBL" id="FNJU01000019">
    <property type="protein sequence ID" value="SDP95703.1"/>
    <property type="molecule type" value="Genomic_DNA"/>
</dbReference>
<dbReference type="SUPFAM" id="SSF53383">
    <property type="entry name" value="PLP-dependent transferases"/>
    <property type="match status" value="1"/>
</dbReference>
<dbReference type="PANTHER" id="PTHR43525:SF1">
    <property type="entry name" value="PROTEIN MALY"/>
    <property type="match status" value="1"/>
</dbReference>
<dbReference type="PANTHER" id="PTHR43525">
    <property type="entry name" value="PROTEIN MALY"/>
    <property type="match status" value="1"/>
</dbReference>
<keyword evidence="4 7" id="KW-0456">Lyase</keyword>
<dbReference type="GO" id="GO:0047804">
    <property type="term" value="F:cysteine-S-conjugate beta-lyase activity"/>
    <property type="evidence" value="ECO:0007669"/>
    <property type="project" value="UniProtKB-EC"/>
</dbReference>
<dbReference type="RefSeq" id="WP_090859423.1">
    <property type="nucleotide sequence ID" value="NZ_FNJU01000019.1"/>
</dbReference>
<evidence type="ECO:0000256" key="3">
    <source>
        <dbReference type="ARBA" id="ARBA00022898"/>
    </source>
</evidence>
<keyword evidence="3" id="KW-0663">Pyridoxal phosphate</keyword>
<comment type="similarity">
    <text evidence="5">Belongs to the class-II pyridoxal-phosphate-dependent aminotransferase family. MalY/PatB cystathionine beta-lyase subfamily.</text>
</comment>
<keyword evidence="8" id="KW-1185">Reference proteome</keyword>
<evidence type="ECO:0000256" key="2">
    <source>
        <dbReference type="ARBA" id="ARBA00012224"/>
    </source>
</evidence>
<dbReference type="GO" id="GO:0030170">
    <property type="term" value="F:pyridoxal phosphate binding"/>
    <property type="evidence" value="ECO:0007669"/>
    <property type="project" value="InterPro"/>
</dbReference>
<dbReference type="Gene3D" id="3.90.1150.10">
    <property type="entry name" value="Aspartate Aminotransferase, domain 1"/>
    <property type="match status" value="1"/>
</dbReference>
<dbReference type="OrthoDB" id="9802872at2"/>
<reference evidence="8" key="1">
    <citation type="submission" date="2016-10" db="EMBL/GenBank/DDBJ databases">
        <authorList>
            <person name="Varghese N."/>
            <person name="Submissions S."/>
        </authorList>
    </citation>
    <scope>NUCLEOTIDE SEQUENCE [LARGE SCALE GENOMIC DNA]</scope>
    <source>
        <strain evidence="8">IBRC-M10078</strain>
    </source>
</reference>
<evidence type="ECO:0000256" key="5">
    <source>
        <dbReference type="ARBA" id="ARBA00037974"/>
    </source>
</evidence>
<evidence type="ECO:0000313" key="7">
    <source>
        <dbReference type="EMBL" id="SDP95703.1"/>
    </source>
</evidence>
<dbReference type="Pfam" id="PF00155">
    <property type="entry name" value="Aminotran_1_2"/>
    <property type="match status" value="1"/>
</dbReference>
<comment type="cofactor">
    <cofactor evidence="1">
        <name>pyridoxal 5'-phosphate</name>
        <dbReference type="ChEBI" id="CHEBI:597326"/>
    </cofactor>
</comment>
<dbReference type="NCBIfam" id="TIGR04350">
    <property type="entry name" value="C_S_lyase_PatB"/>
    <property type="match status" value="1"/>
</dbReference>
<feature type="domain" description="Aminotransferase class I/classII large" evidence="6">
    <location>
        <begin position="39"/>
        <end position="382"/>
    </location>
</feature>
<evidence type="ECO:0000313" key="8">
    <source>
        <dbReference type="Proteomes" id="UP000199159"/>
    </source>
</evidence>
<dbReference type="CDD" id="cd00609">
    <property type="entry name" value="AAT_like"/>
    <property type="match status" value="1"/>
</dbReference>